<organism evidence="2 3">
    <name type="scientific">Linum tenue</name>
    <dbReference type="NCBI Taxonomy" id="586396"/>
    <lineage>
        <taxon>Eukaryota</taxon>
        <taxon>Viridiplantae</taxon>
        <taxon>Streptophyta</taxon>
        <taxon>Embryophyta</taxon>
        <taxon>Tracheophyta</taxon>
        <taxon>Spermatophyta</taxon>
        <taxon>Magnoliopsida</taxon>
        <taxon>eudicotyledons</taxon>
        <taxon>Gunneridae</taxon>
        <taxon>Pentapetalae</taxon>
        <taxon>rosids</taxon>
        <taxon>fabids</taxon>
        <taxon>Malpighiales</taxon>
        <taxon>Linaceae</taxon>
        <taxon>Linum</taxon>
    </lineage>
</organism>
<proteinExistence type="predicted"/>
<evidence type="ECO:0000313" key="2">
    <source>
        <dbReference type="EMBL" id="CAI0380210.1"/>
    </source>
</evidence>
<name>A0AAV0H7L7_9ROSI</name>
<keyword evidence="3" id="KW-1185">Reference proteome</keyword>
<feature type="region of interest" description="Disordered" evidence="1">
    <location>
        <begin position="1"/>
        <end position="51"/>
    </location>
</feature>
<reference evidence="2" key="1">
    <citation type="submission" date="2022-08" db="EMBL/GenBank/DDBJ databases">
        <authorList>
            <person name="Gutierrez-Valencia J."/>
        </authorList>
    </citation>
    <scope>NUCLEOTIDE SEQUENCE</scope>
</reference>
<comment type="caution">
    <text evidence="2">The sequence shown here is derived from an EMBL/GenBank/DDBJ whole genome shotgun (WGS) entry which is preliminary data.</text>
</comment>
<sequence length="51" mass="5757">MVRGSKRRQLPGAADGSGLRMLGRGRLHAHPVRRSLFPPQHNPSSRFLRIQ</sequence>
<feature type="compositionally biased region" description="Basic residues" evidence="1">
    <location>
        <begin position="23"/>
        <end position="33"/>
    </location>
</feature>
<gene>
    <name evidence="2" type="ORF">LITE_LOCUS2570</name>
</gene>
<dbReference type="EMBL" id="CAMGYJ010000002">
    <property type="protein sequence ID" value="CAI0380210.1"/>
    <property type="molecule type" value="Genomic_DNA"/>
</dbReference>
<accession>A0AAV0H7L7</accession>
<evidence type="ECO:0000313" key="3">
    <source>
        <dbReference type="Proteomes" id="UP001154282"/>
    </source>
</evidence>
<protein>
    <submittedName>
        <fullName evidence="2">Uncharacterized protein</fullName>
    </submittedName>
</protein>
<dbReference type="AlphaFoldDB" id="A0AAV0H7L7"/>
<dbReference type="Proteomes" id="UP001154282">
    <property type="component" value="Unassembled WGS sequence"/>
</dbReference>
<evidence type="ECO:0000256" key="1">
    <source>
        <dbReference type="SAM" id="MobiDB-lite"/>
    </source>
</evidence>